<evidence type="ECO:0000313" key="4">
    <source>
        <dbReference type="Proteomes" id="UP000482960"/>
    </source>
</evidence>
<evidence type="ECO:0000313" key="3">
    <source>
        <dbReference type="EMBL" id="GFJ88663.1"/>
    </source>
</evidence>
<comment type="caution">
    <text evidence="3">The sequence shown here is derived from an EMBL/GenBank/DDBJ whole genome shotgun (WGS) entry which is preliminary data.</text>
</comment>
<gene>
    <name evidence="3" type="ORF">Prum_023050</name>
</gene>
<evidence type="ECO:0000256" key="1">
    <source>
        <dbReference type="SAM" id="MobiDB-lite"/>
    </source>
</evidence>
<dbReference type="Proteomes" id="UP000482960">
    <property type="component" value="Unassembled WGS sequence"/>
</dbReference>
<sequence>MAGRISTSTPDLRRKDPVVRNVGREVAGAWRSLRYDLARRPAPDDPTDLIYPEYEPAHRPRRRLLAATTFGVLALTGAGGTYFAVVSGLSALASEETVPPARLPAMTPAPAPEASTPAPVTSPPRVKPKPTPSHRAVLGRATVRPPAPTPTCACVTPPVPRPTSAPPVTQPPDPEPSTAPPSPDPTPEPTEAPSDPPGAAKT</sequence>
<name>A0A6V8KUA8_9ACTN</name>
<keyword evidence="2" id="KW-0472">Membrane</keyword>
<feature type="transmembrane region" description="Helical" evidence="2">
    <location>
        <begin position="64"/>
        <end position="85"/>
    </location>
</feature>
<keyword evidence="4" id="KW-1185">Reference proteome</keyword>
<keyword evidence="2" id="KW-0812">Transmembrane</keyword>
<protein>
    <submittedName>
        <fullName evidence="3">Uncharacterized protein</fullName>
    </submittedName>
</protein>
<reference evidence="3 4" key="1">
    <citation type="submission" date="2020-03" db="EMBL/GenBank/DDBJ databases">
        <title>Whole genome shotgun sequence of Phytohabitans rumicis NBRC 108638.</title>
        <authorList>
            <person name="Komaki H."/>
            <person name="Tamura T."/>
        </authorList>
    </citation>
    <scope>NUCLEOTIDE SEQUENCE [LARGE SCALE GENOMIC DNA]</scope>
    <source>
        <strain evidence="3 4">NBRC 108638</strain>
    </source>
</reference>
<organism evidence="3 4">
    <name type="scientific">Phytohabitans rumicis</name>
    <dbReference type="NCBI Taxonomy" id="1076125"/>
    <lineage>
        <taxon>Bacteria</taxon>
        <taxon>Bacillati</taxon>
        <taxon>Actinomycetota</taxon>
        <taxon>Actinomycetes</taxon>
        <taxon>Micromonosporales</taxon>
        <taxon>Micromonosporaceae</taxon>
    </lineage>
</organism>
<reference evidence="3 4" key="2">
    <citation type="submission" date="2020-03" db="EMBL/GenBank/DDBJ databases">
        <authorList>
            <person name="Ichikawa N."/>
            <person name="Kimura A."/>
            <person name="Kitahashi Y."/>
            <person name="Uohara A."/>
        </authorList>
    </citation>
    <scope>NUCLEOTIDE SEQUENCE [LARGE SCALE GENOMIC DNA]</scope>
    <source>
        <strain evidence="3 4">NBRC 108638</strain>
    </source>
</reference>
<feature type="compositionally biased region" description="Pro residues" evidence="1">
    <location>
        <begin position="157"/>
        <end position="196"/>
    </location>
</feature>
<accession>A0A6V8KUA8</accession>
<feature type="compositionally biased region" description="Low complexity" evidence="1">
    <location>
        <begin position="104"/>
        <end position="119"/>
    </location>
</feature>
<dbReference type="AlphaFoldDB" id="A0A6V8KUA8"/>
<proteinExistence type="predicted"/>
<evidence type="ECO:0000256" key="2">
    <source>
        <dbReference type="SAM" id="Phobius"/>
    </source>
</evidence>
<dbReference type="EMBL" id="BLPG01000001">
    <property type="protein sequence ID" value="GFJ88663.1"/>
    <property type="molecule type" value="Genomic_DNA"/>
</dbReference>
<feature type="compositionally biased region" description="Low complexity" evidence="1">
    <location>
        <begin position="140"/>
        <end position="156"/>
    </location>
</feature>
<keyword evidence="2" id="KW-1133">Transmembrane helix</keyword>
<dbReference type="PRINTS" id="PR01217">
    <property type="entry name" value="PRICHEXTENSN"/>
</dbReference>
<feature type="region of interest" description="Disordered" evidence="1">
    <location>
        <begin position="101"/>
        <end position="202"/>
    </location>
</feature>